<reference evidence="1 2" key="1">
    <citation type="submission" date="2018-10" db="EMBL/GenBank/DDBJ databases">
        <title>Dokdonia luteus sp. nov., isolated from sea water.</title>
        <authorList>
            <person name="Zhou L.Y."/>
            <person name="Du Z.J."/>
        </authorList>
    </citation>
    <scope>NUCLEOTIDE SEQUENCE [LARGE SCALE GENOMIC DNA]</scope>
    <source>
        <strain evidence="1 2">SH27</strain>
    </source>
</reference>
<name>A0A3M0FUE6_9FLAO</name>
<dbReference type="AlphaFoldDB" id="A0A3M0FUE6"/>
<gene>
    <name evidence="1" type="ORF">EAX61_14595</name>
</gene>
<keyword evidence="2" id="KW-1185">Reference proteome</keyword>
<dbReference type="Proteomes" id="UP000281985">
    <property type="component" value="Unassembled WGS sequence"/>
</dbReference>
<proteinExistence type="predicted"/>
<evidence type="ECO:0000313" key="1">
    <source>
        <dbReference type="EMBL" id="RMB56314.1"/>
    </source>
</evidence>
<dbReference type="OrthoDB" id="1179861at2"/>
<dbReference type="EMBL" id="REFV01000018">
    <property type="protein sequence ID" value="RMB56314.1"/>
    <property type="molecule type" value="Genomic_DNA"/>
</dbReference>
<sequence>MRSLILIVILLSSITIIGQNFHTEFEYEPTGITIKNSYPKGGQKHKAFNGKEFIYVTFWTCISNDTASTMELEIDFPADSFTLPSSPGTNFNVSIPNDEMKLEKESLPNYGLDITAFLEEKINKKSNLRATIVPFSSHLFYTVVISDRGVNGPLRAGYELKDGKIIYKINDFDLQCGRIISK</sequence>
<comment type="caution">
    <text evidence="1">The sequence shown here is derived from an EMBL/GenBank/DDBJ whole genome shotgun (WGS) entry which is preliminary data.</text>
</comment>
<dbReference type="RefSeq" id="WP_121918454.1">
    <property type="nucleotide sequence ID" value="NZ_REFV01000018.1"/>
</dbReference>
<accession>A0A3M0FUE6</accession>
<organism evidence="1 2">
    <name type="scientific">Dokdonia sinensis</name>
    <dbReference type="NCBI Taxonomy" id="2479847"/>
    <lineage>
        <taxon>Bacteria</taxon>
        <taxon>Pseudomonadati</taxon>
        <taxon>Bacteroidota</taxon>
        <taxon>Flavobacteriia</taxon>
        <taxon>Flavobacteriales</taxon>
        <taxon>Flavobacteriaceae</taxon>
        <taxon>Dokdonia</taxon>
    </lineage>
</organism>
<protein>
    <submittedName>
        <fullName evidence="1">Uncharacterized protein</fullName>
    </submittedName>
</protein>
<evidence type="ECO:0000313" key="2">
    <source>
        <dbReference type="Proteomes" id="UP000281985"/>
    </source>
</evidence>